<keyword evidence="1" id="KW-0472">Membrane</keyword>
<feature type="transmembrane region" description="Helical" evidence="1">
    <location>
        <begin position="27"/>
        <end position="48"/>
    </location>
</feature>
<reference evidence="2 3" key="1">
    <citation type="submission" date="2018-07" db="EMBL/GenBank/DDBJ databases">
        <title>Thalassococcus profundi sp. nov., a marine bacterium isolated from deep seawater of Okinawa Trough.</title>
        <authorList>
            <person name="Yu M."/>
        </authorList>
    </citation>
    <scope>NUCLEOTIDE SEQUENCE [LARGE SCALE GENOMIC DNA]</scope>
    <source>
        <strain evidence="2 3">WRAS1</strain>
    </source>
</reference>
<accession>A0A369TKU6</accession>
<name>A0A369TKU6_9RHOB</name>
<dbReference type="RefSeq" id="WP_114511414.1">
    <property type="nucleotide sequence ID" value="NZ_QPMK01000009.1"/>
</dbReference>
<proteinExistence type="predicted"/>
<sequence>MTPEELVASLAPVRVPESFARFGLQDAFAAVALGLVAGLLLSAVLRVVTRRRPRRAETARQAIAALATCNPQSRLTGLAALLRDYGGTAPPKLDAALYDPAVRFDPAPLETAILKAARSRAQ</sequence>
<protein>
    <recommendedName>
        <fullName evidence="4">DUF4381 domain-containing protein</fullName>
    </recommendedName>
</protein>
<comment type="caution">
    <text evidence="2">The sequence shown here is derived from an EMBL/GenBank/DDBJ whole genome shotgun (WGS) entry which is preliminary data.</text>
</comment>
<keyword evidence="1" id="KW-0812">Transmembrane</keyword>
<evidence type="ECO:0000313" key="3">
    <source>
        <dbReference type="Proteomes" id="UP000253977"/>
    </source>
</evidence>
<keyword evidence="3" id="KW-1185">Reference proteome</keyword>
<gene>
    <name evidence="2" type="ORF">DU478_13110</name>
</gene>
<evidence type="ECO:0000313" key="2">
    <source>
        <dbReference type="EMBL" id="RDD65850.1"/>
    </source>
</evidence>
<dbReference type="Proteomes" id="UP000253977">
    <property type="component" value="Unassembled WGS sequence"/>
</dbReference>
<dbReference type="OrthoDB" id="7875541at2"/>
<evidence type="ECO:0008006" key="4">
    <source>
        <dbReference type="Google" id="ProtNLM"/>
    </source>
</evidence>
<dbReference type="AlphaFoldDB" id="A0A369TKU6"/>
<dbReference type="EMBL" id="QPMK01000009">
    <property type="protein sequence ID" value="RDD65850.1"/>
    <property type="molecule type" value="Genomic_DNA"/>
</dbReference>
<organism evidence="2 3">
    <name type="scientific">Thalassococcus profundi</name>
    <dbReference type="NCBI Taxonomy" id="2282382"/>
    <lineage>
        <taxon>Bacteria</taxon>
        <taxon>Pseudomonadati</taxon>
        <taxon>Pseudomonadota</taxon>
        <taxon>Alphaproteobacteria</taxon>
        <taxon>Rhodobacterales</taxon>
        <taxon>Roseobacteraceae</taxon>
        <taxon>Thalassococcus</taxon>
    </lineage>
</organism>
<keyword evidence="1" id="KW-1133">Transmembrane helix</keyword>
<evidence type="ECO:0000256" key="1">
    <source>
        <dbReference type="SAM" id="Phobius"/>
    </source>
</evidence>